<accession>D2HG28</accession>
<name>D2HG28_AILME</name>
<evidence type="ECO:0000256" key="1">
    <source>
        <dbReference type="SAM" id="MobiDB-lite"/>
    </source>
</evidence>
<dbReference type="AlphaFoldDB" id="D2HG28"/>
<sequence>KDENGPEEKQSTEETEGQSQEAGGLRESPRPHPQRKPPTPPVAGDSASSQKGNDCQRMVIMFCSVCFLKLVCFLHDANENIPEYPSVSFYLELLPNQEGATTVEQPEVIPLADDQEDKEG</sequence>
<reference evidence="2" key="1">
    <citation type="journal article" date="2010" name="Nature">
        <title>The sequence and de novo assembly of the giant panda genome.</title>
        <authorList>
            <person name="Li R."/>
            <person name="Fan W."/>
            <person name="Tian G."/>
            <person name="Zhu H."/>
            <person name="He L."/>
            <person name="Cai J."/>
            <person name="Huang Q."/>
            <person name="Cai Q."/>
            <person name="Li B."/>
            <person name="Bai Y."/>
            <person name="Zhang Z."/>
            <person name="Zhang Y."/>
            <person name="Wang W."/>
            <person name="Li J."/>
            <person name="Wei F."/>
            <person name="Li H."/>
            <person name="Jian M."/>
            <person name="Li J."/>
            <person name="Zhang Z."/>
            <person name="Nielsen R."/>
            <person name="Li D."/>
            <person name="Gu W."/>
            <person name="Yang Z."/>
            <person name="Xuan Z."/>
            <person name="Ryder O.A."/>
            <person name="Leung F.C."/>
            <person name="Zhou Y."/>
            <person name="Cao J."/>
            <person name="Sun X."/>
            <person name="Fu Y."/>
            <person name="Fang X."/>
            <person name="Guo X."/>
            <person name="Wang B."/>
            <person name="Hou R."/>
            <person name="Shen F."/>
            <person name="Mu B."/>
            <person name="Ni P."/>
            <person name="Lin R."/>
            <person name="Qian W."/>
            <person name="Wang G."/>
            <person name="Yu C."/>
            <person name="Nie W."/>
            <person name="Wang J."/>
            <person name="Wu Z."/>
            <person name="Liang H."/>
            <person name="Min J."/>
            <person name="Wu Q."/>
            <person name="Cheng S."/>
            <person name="Ruan J."/>
            <person name="Wang M."/>
            <person name="Shi Z."/>
            <person name="Wen M."/>
            <person name="Liu B."/>
            <person name="Ren X."/>
            <person name="Zheng H."/>
            <person name="Dong D."/>
            <person name="Cook K."/>
            <person name="Shan G."/>
            <person name="Zhang H."/>
            <person name="Kosiol C."/>
            <person name="Xie X."/>
            <person name="Lu Z."/>
            <person name="Zheng H."/>
            <person name="Li Y."/>
            <person name="Steiner C.C."/>
            <person name="Lam T.T."/>
            <person name="Lin S."/>
            <person name="Zhang Q."/>
            <person name="Li G."/>
            <person name="Tian J."/>
            <person name="Gong T."/>
            <person name="Liu H."/>
            <person name="Zhang D."/>
            <person name="Fang L."/>
            <person name="Ye C."/>
            <person name="Zhang J."/>
            <person name="Hu W."/>
            <person name="Xu A."/>
            <person name="Ren Y."/>
            <person name="Zhang G."/>
            <person name="Bruford M.W."/>
            <person name="Li Q."/>
            <person name="Ma L."/>
            <person name="Guo Y."/>
            <person name="An N."/>
            <person name="Hu Y."/>
            <person name="Zheng Y."/>
            <person name="Shi Y."/>
            <person name="Li Z."/>
            <person name="Liu Q."/>
            <person name="Chen Y."/>
            <person name="Zhao J."/>
            <person name="Qu N."/>
            <person name="Zhao S."/>
            <person name="Tian F."/>
            <person name="Wang X."/>
            <person name="Wang H."/>
            <person name="Xu L."/>
            <person name="Liu X."/>
            <person name="Vinar T."/>
            <person name="Wang Y."/>
            <person name="Lam T.W."/>
            <person name="Yiu S.M."/>
            <person name="Liu S."/>
            <person name="Zhang H."/>
            <person name="Li D."/>
            <person name="Huang Y."/>
            <person name="Wang X."/>
            <person name="Yang G."/>
            <person name="Jiang Z."/>
            <person name="Wang J."/>
            <person name="Qin N."/>
            <person name="Li L."/>
            <person name="Li J."/>
            <person name="Bolund L."/>
            <person name="Kristiansen K."/>
            <person name="Wong G.K."/>
            <person name="Olson M."/>
            <person name="Zhang X."/>
            <person name="Li S."/>
            <person name="Yang H."/>
            <person name="Wang J."/>
            <person name="Wang J."/>
        </authorList>
    </citation>
    <scope>NUCLEOTIDE SEQUENCE [LARGE SCALE GENOMIC DNA]</scope>
</reference>
<organism evidence="2">
    <name type="scientific">Ailuropoda melanoleuca</name>
    <name type="common">Giant panda</name>
    <dbReference type="NCBI Taxonomy" id="9646"/>
    <lineage>
        <taxon>Eukaryota</taxon>
        <taxon>Metazoa</taxon>
        <taxon>Chordata</taxon>
        <taxon>Craniata</taxon>
        <taxon>Vertebrata</taxon>
        <taxon>Euteleostomi</taxon>
        <taxon>Mammalia</taxon>
        <taxon>Eutheria</taxon>
        <taxon>Laurasiatheria</taxon>
        <taxon>Carnivora</taxon>
        <taxon>Caniformia</taxon>
        <taxon>Ursidae</taxon>
        <taxon>Ailuropoda</taxon>
    </lineage>
</organism>
<feature type="compositionally biased region" description="Basic and acidic residues" evidence="1">
    <location>
        <begin position="1"/>
        <end position="12"/>
    </location>
</feature>
<feature type="non-terminal residue" evidence="2">
    <location>
        <position position="1"/>
    </location>
</feature>
<dbReference type="EMBL" id="GL192800">
    <property type="protein sequence ID" value="EFB25386.1"/>
    <property type="molecule type" value="Genomic_DNA"/>
</dbReference>
<feature type="region of interest" description="Disordered" evidence="1">
    <location>
        <begin position="100"/>
        <end position="120"/>
    </location>
</feature>
<feature type="non-terminal residue" evidence="2">
    <location>
        <position position="120"/>
    </location>
</feature>
<evidence type="ECO:0000313" key="2">
    <source>
        <dbReference type="EMBL" id="EFB25386.1"/>
    </source>
</evidence>
<proteinExistence type="predicted"/>
<protein>
    <submittedName>
        <fullName evidence="2">Uncharacterized protein</fullName>
    </submittedName>
</protein>
<dbReference type="InParanoid" id="D2HG28"/>
<feature type="region of interest" description="Disordered" evidence="1">
    <location>
        <begin position="1"/>
        <end position="51"/>
    </location>
</feature>
<gene>
    <name evidence="2" type="ORF">PANDA_009910</name>
</gene>